<keyword evidence="8 23" id="KW-0436">Ligase</keyword>
<evidence type="ECO:0000256" key="15">
    <source>
        <dbReference type="ARBA" id="ARBA00030592"/>
    </source>
</evidence>
<evidence type="ECO:0000256" key="16">
    <source>
        <dbReference type="ARBA" id="ARBA00032510"/>
    </source>
</evidence>
<evidence type="ECO:0000256" key="7">
    <source>
        <dbReference type="ARBA" id="ARBA00019357"/>
    </source>
</evidence>
<proteinExistence type="inferred from homology"/>
<evidence type="ECO:0000256" key="1">
    <source>
        <dbReference type="ARBA" id="ARBA00002714"/>
    </source>
</evidence>
<evidence type="ECO:0000256" key="8">
    <source>
        <dbReference type="ARBA" id="ARBA00022598"/>
    </source>
</evidence>
<keyword evidence="13" id="KW-0289">Folate biosynthesis</keyword>
<dbReference type="SUPFAM" id="SSF53623">
    <property type="entry name" value="MurD-like peptide ligases, catalytic domain"/>
    <property type="match status" value="1"/>
</dbReference>
<dbReference type="Proteomes" id="UP001597059">
    <property type="component" value="Unassembled WGS sequence"/>
</dbReference>
<keyword evidence="12" id="KW-0460">Magnesium</keyword>
<evidence type="ECO:0000259" key="22">
    <source>
        <dbReference type="Pfam" id="PF08245"/>
    </source>
</evidence>
<dbReference type="Pfam" id="PF02875">
    <property type="entry name" value="Mur_ligase_C"/>
    <property type="match status" value="1"/>
</dbReference>
<dbReference type="InterPro" id="IPR036615">
    <property type="entry name" value="Mur_ligase_C_dom_sf"/>
</dbReference>
<dbReference type="NCBIfam" id="TIGR01499">
    <property type="entry name" value="folC"/>
    <property type="match status" value="1"/>
</dbReference>
<dbReference type="GO" id="GO:0008841">
    <property type="term" value="F:dihydrofolate synthase activity"/>
    <property type="evidence" value="ECO:0007669"/>
    <property type="project" value="UniProtKB-EC"/>
</dbReference>
<comment type="pathway">
    <text evidence="2">Cofactor biosynthesis; tetrahydrofolate biosynthesis; 7,8-dihydrofolate from 2-amino-4-hydroxy-6-hydroxymethyl-7,8-dihydropteridine diphosphate and 4-aminobenzoate: step 2/2.</text>
</comment>
<evidence type="ECO:0000256" key="9">
    <source>
        <dbReference type="ARBA" id="ARBA00022723"/>
    </source>
</evidence>
<dbReference type="EC" id="6.3.2.17" evidence="6"/>
<dbReference type="InterPro" id="IPR036565">
    <property type="entry name" value="Mur-like_cat_sf"/>
</dbReference>
<dbReference type="PIRSF" id="PIRSF001563">
    <property type="entry name" value="Folylpolyglu_synth"/>
    <property type="match status" value="1"/>
</dbReference>
<protein>
    <recommendedName>
        <fullName evidence="7">Dihydrofolate synthase/folylpolyglutamate synthase</fullName>
        <ecNumber evidence="5">6.3.2.12</ecNumber>
        <ecNumber evidence="6">6.3.2.17</ecNumber>
    </recommendedName>
    <alternativeName>
        <fullName evidence="16">Folylpoly-gamma-glutamate synthetase-dihydrofolate synthetase</fullName>
    </alternativeName>
    <alternativeName>
        <fullName evidence="14">Folylpolyglutamate synthetase</fullName>
    </alternativeName>
    <alternativeName>
        <fullName evidence="15">Tetrahydrofolylpolyglutamate synthase</fullName>
    </alternativeName>
</protein>
<evidence type="ECO:0000256" key="12">
    <source>
        <dbReference type="ARBA" id="ARBA00022842"/>
    </source>
</evidence>
<evidence type="ECO:0000259" key="21">
    <source>
        <dbReference type="Pfam" id="PF02875"/>
    </source>
</evidence>
<dbReference type="PANTHER" id="PTHR11136:SF0">
    <property type="entry name" value="DIHYDROFOLATE SYNTHETASE-RELATED"/>
    <property type="match status" value="1"/>
</dbReference>
<evidence type="ECO:0000256" key="3">
    <source>
        <dbReference type="ARBA" id="ARBA00005150"/>
    </source>
</evidence>
<dbReference type="Gene3D" id="3.90.190.20">
    <property type="entry name" value="Mur ligase, C-terminal domain"/>
    <property type="match status" value="1"/>
</dbReference>
<feature type="domain" description="Mur ligase central" evidence="22">
    <location>
        <begin position="47"/>
        <end position="223"/>
    </location>
</feature>
<evidence type="ECO:0000313" key="24">
    <source>
        <dbReference type="Proteomes" id="UP001597059"/>
    </source>
</evidence>
<dbReference type="InterPro" id="IPR001645">
    <property type="entry name" value="Folylpolyglutamate_synth"/>
</dbReference>
<dbReference type="RefSeq" id="WP_377367237.1">
    <property type="nucleotide sequence ID" value="NZ_JBHTMN010000011.1"/>
</dbReference>
<gene>
    <name evidence="23" type="primary">folC</name>
    <name evidence="23" type="ORF">ACFQ45_10050</name>
</gene>
<comment type="catalytic activity">
    <reaction evidence="17">
        <text>(6S)-5,6,7,8-tetrahydrofolyl-(gamma-L-Glu)(n) + L-glutamate + ATP = (6S)-5,6,7,8-tetrahydrofolyl-(gamma-L-Glu)(n+1) + ADP + phosphate + H(+)</text>
        <dbReference type="Rhea" id="RHEA:10580"/>
        <dbReference type="Rhea" id="RHEA-COMP:14738"/>
        <dbReference type="Rhea" id="RHEA-COMP:14740"/>
        <dbReference type="ChEBI" id="CHEBI:15378"/>
        <dbReference type="ChEBI" id="CHEBI:29985"/>
        <dbReference type="ChEBI" id="CHEBI:30616"/>
        <dbReference type="ChEBI" id="CHEBI:43474"/>
        <dbReference type="ChEBI" id="CHEBI:141005"/>
        <dbReference type="ChEBI" id="CHEBI:456216"/>
        <dbReference type="EC" id="6.3.2.17"/>
    </reaction>
</comment>
<dbReference type="EMBL" id="JBHTMN010000011">
    <property type="protein sequence ID" value="MFD1383711.1"/>
    <property type="molecule type" value="Genomic_DNA"/>
</dbReference>
<evidence type="ECO:0000256" key="20">
    <source>
        <dbReference type="ARBA" id="ARBA00049161"/>
    </source>
</evidence>
<sequence length="406" mass="44461">MPTRSLTDWLSYIESQHPSEIELGLERGLTVLSKLNLGRPKQKVITVAGTNGKGSTCAMLTQYLVASGFKVGTYTSPHFLRFNERVALDGQECSDELLCQAFEKIEKVRGDTPLTYFEFSTLAALWVFDQLELDYWVLEVGLGGRLDSVNMVDTDLAVVTSIALDHVDWLGDSIEIIGREKSGIGRKGKPFVSGVVNPPESIAVTAAELGARLTQKHVDFSFTLDGDGWRWWTDNVSFENLPIPKLPLENAATVIEVLRVLQVDLDQDKLTDLFANATLLGRFQKVANEPDLYIDVAHNPEAATQLKQQVEHLGQPVIAVCGMLKDKDIAAVMATLADSFESWKLIGLHGPRGATAEELKGYLNQAETFVSLTDAVSSAVEEAKVKGAAIVVFGSFLTVSEYLANQ</sequence>
<feature type="domain" description="Mur ligase C-terminal" evidence="21">
    <location>
        <begin position="281"/>
        <end position="396"/>
    </location>
</feature>
<dbReference type="EC" id="6.3.2.12" evidence="5"/>
<dbReference type="InterPro" id="IPR004101">
    <property type="entry name" value="Mur_ligase_C"/>
</dbReference>
<evidence type="ECO:0000256" key="4">
    <source>
        <dbReference type="ARBA" id="ARBA00008276"/>
    </source>
</evidence>
<dbReference type="GO" id="GO:0004326">
    <property type="term" value="F:tetrahydrofolylpolyglutamate synthase activity"/>
    <property type="evidence" value="ECO:0007669"/>
    <property type="project" value="UniProtKB-EC"/>
</dbReference>
<evidence type="ECO:0000256" key="2">
    <source>
        <dbReference type="ARBA" id="ARBA00004799"/>
    </source>
</evidence>
<evidence type="ECO:0000256" key="6">
    <source>
        <dbReference type="ARBA" id="ARBA00013025"/>
    </source>
</evidence>
<keyword evidence="10" id="KW-0547">Nucleotide-binding</keyword>
<comment type="catalytic activity">
    <reaction evidence="20">
        <text>7,8-dihydropteroate + L-glutamate + ATP = 7,8-dihydrofolate + ADP + phosphate + H(+)</text>
        <dbReference type="Rhea" id="RHEA:23584"/>
        <dbReference type="ChEBI" id="CHEBI:15378"/>
        <dbReference type="ChEBI" id="CHEBI:17839"/>
        <dbReference type="ChEBI" id="CHEBI:29985"/>
        <dbReference type="ChEBI" id="CHEBI:30616"/>
        <dbReference type="ChEBI" id="CHEBI:43474"/>
        <dbReference type="ChEBI" id="CHEBI:57451"/>
        <dbReference type="ChEBI" id="CHEBI:456216"/>
        <dbReference type="EC" id="6.3.2.12"/>
    </reaction>
</comment>
<accession>A0ABW4B382</accession>
<evidence type="ECO:0000256" key="18">
    <source>
        <dbReference type="ARBA" id="ARBA00047808"/>
    </source>
</evidence>
<comment type="catalytic activity">
    <reaction evidence="18">
        <text>10-formyltetrahydrofolyl-(gamma-L-Glu)(n) + L-glutamate + ATP = 10-formyltetrahydrofolyl-(gamma-L-Glu)(n+1) + ADP + phosphate + H(+)</text>
        <dbReference type="Rhea" id="RHEA:51904"/>
        <dbReference type="Rhea" id="RHEA-COMP:13088"/>
        <dbReference type="Rhea" id="RHEA-COMP:14300"/>
        <dbReference type="ChEBI" id="CHEBI:15378"/>
        <dbReference type="ChEBI" id="CHEBI:29985"/>
        <dbReference type="ChEBI" id="CHEBI:30616"/>
        <dbReference type="ChEBI" id="CHEBI:43474"/>
        <dbReference type="ChEBI" id="CHEBI:134413"/>
        <dbReference type="ChEBI" id="CHEBI:456216"/>
        <dbReference type="EC" id="6.3.2.17"/>
    </reaction>
</comment>
<evidence type="ECO:0000313" key="23">
    <source>
        <dbReference type="EMBL" id="MFD1383711.1"/>
    </source>
</evidence>
<comment type="catalytic activity">
    <reaction evidence="19">
        <text>(6R)-5,10-methylenetetrahydrofolyl-(gamma-L-Glu)(n) + L-glutamate + ATP = (6R)-5,10-methylenetetrahydrofolyl-(gamma-L-Glu)(n+1) + ADP + phosphate + H(+)</text>
        <dbReference type="Rhea" id="RHEA:51912"/>
        <dbReference type="Rhea" id="RHEA-COMP:13257"/>
        <dbReference type="Rhea" id="RHEA-COMP:13258"/>
        <dbReference type="ChEBI" id="CHEBI:15378"/>
        <dbReference type="ChEBI" id="CHEBI:29985"/>
        <dbReference type="ChEBI" id="CHEBI:30616"/>
        <dbReference type="ChEBI" id="CHEBI:43474"/>
        <dbReference type="ChEBI" id="CHEBI:136572"/>
        <dbReference type="ChEBI" id="CHEBI:456216"/>
        <dbReference type="EC" id="6.3.2.17"/>
    </reaction>
</comment>
<keyword evidence="9" id="KW-0479">Metal-binding</keyword>
<evidence type="ECO:0000256" key="13">
    <source>
        <dbReference type="ARBA" id="ARBA00022909"/>
    </source>
</evidence>
<reference evidence="24" key="1">
    <citation type="journal article" date="2019" name="Int. J. Syst. Evol. Microbiol.">
        <title>The Global Catalogue of Microorganisms (GCM) 10K type strain sequencing project: providing services to taxonomists for standard genome sequencing and annotation.</title>
        <authorList>
            <consortium name="The Broad Institute Genomics Platform"/>
            <consortium name="The Broad Institute Genome Sequencing Center for Infectious Disease"/>
            <person name="Wu L."/>
            <person name="Ma J."/>
        </authorList>
    </citation>
    <scope>NUCLEOTIDE SEQUENCE [LARGE SCALE GENOMIC DNA]</scope>
    <source>
        <strain evidence="24">JCM 30774</strain>
    </source>
</reference>
<comment type="pathway">
    <text evidence="3">Cofactor biosynthesis; tetrahydrofolylpolyglutamate biosynthesis.</text>
</comment>
<dbReference type="PANTHER" id="PTHR11136">
    <property type="entry name" value="FOLYLPOLYGLUTAMATE SYNTHASE-RELATED"/>
    <property type="match status" value="1"/>
</dbReference>
<comment type="function">
    <text evidence="1">Functions in two distinct reactions of the de novo folate biosynthetic pathway. Catalyzes the addition of a glutamate residue to dihydropteroate (7,8-dihydropteroate or H2Pte) to form dihydrofolate (7,8-dihydrofolate monoglutamate or H2Pte-Glu). Also catalyzes successive additions of L-glutamate to tetrahydrofolate or 10-formyltetrahydrofolate or 5,10-methylenetetrahydrofolate, leading to folylpolyglutamate derivatives.</text>
</comment>
<evidence type="ECO:0000256" key="17">
    <source>
        <dbReference type="ARBA" id="ARBA00047493"/>
    </source>
</evidence>
<evidence type="ECO:0000256" key="19">
    <source>
        <dbReference type="ARBA" id="ARBA00049035"/>
    </source>
</evidence>
<comment type="similarity">
    <text evidence="4">Belongs to the folylpolyglutamate synthase family.</text>
</comment>
<evidence type="ECO:0000256" key="5">
    <source>
        <dbReference type="ARBA" id="ARBA00013023"/>
    </source>
</evidence>
<evidence type="ECO:0000256" key="14">
    <source>
        <dbReference type="ARBA" id="ARBA00030048"/>
    </source>
</evidence>
<keyword evidence="11" id="KW-0067">ATP-binding</keyword>
<evidence type="ECO:0000256" key="10">
    <source>
        <dbReference type="ARBA" id="ARBA00022741"/>
    </source>
</evidence>
<dbReference type="Gene3D" id="3.40.1190.10">
    <property type="entry name" value="Mur-like, catalytic domain"/>
    <property type="match status" value="1"/>
</dbReference>
<dbReference type="Pfam" id="PF08245">
    <property type="entry name" value="Mur_ligase_M"/>
    <property type="match status" value="1"/>
</dbReference>
<name>A0ABW4B382_9GAMM</name>
<keyword evidence="24" id="KW-1185">Reference proteome</keyword>
<dbReference type="NCBIfam" id="NF008101">
    <property type="entry name" value="PRK10846.1"/>
    <property type="match status" value="1"/>
</dbReference>
<organism evidence="23 24">
    <name type="scientific">Rhodanobacter aciditrophus</name>
    <dbReference type="NCBI Taxonomy" id="1623218"/>
    <lineage>
        <taxon>Bacteria</taxon>
        <taxon>Pseudomonadati</taxon>
        <taxon>Pseudomonadota</taxon>
        <taxon>Gammaproteobacteria</taxon>
        <taxon>Lysobacterales</taxon>
        <taxon>Rhodanobacteraceae</taxon>
        <taxon>Rhodanobacter</taxon>
    </lineage>
</organism>
<comment type="caution">
    <text evidence="23">The sequence shown here is derived from an EMBL/GenBank/DDBJ whole genome shotgun (WGS) entry which is preliminary data.</text>
</comment>
<dbReference type="InterPro" id="IPR013221">
    <property type="entry name" value="Mur_ligase_cen"/>
</dbReference>
<evidence type="ECO:0000256" key="11">
    <source>
        <dbReference type="ARBA" id="ARBA00022840"/>
    </source>
</evidence>
<dbReference type="SUPFAM" id="SSF53244">
    <property type="entry name" value="MurD-like peptide ligases, peptide-binding domain"/>
    <property type="match status" value="1"/>
</dbReference>